<gene>
    <name evidence="1" type="ORF">ACJIZ3_011264</name>
</gene>
<accession>A0ABD3UM79</accession>
<dbReference type="Proteomes" id="UP001634393">
    <property type="component" value="Unassembled WGS sequence"/>
</dbReference>
<evidence type="ECO:0000313" key="1">
    <source>
        <dbReference type="EMBL" id="KAL3849382.1"/>
    </source>
</evidence>
<evidence type="ECO:0008006" key="3">
    <source>
        <dbReference type="Google" id="ProtNLM"/>
    </source>
</evidence>
<organism evidence="1 2">
    <name type="scientific">Penstemon smallii</name>
    <dbReference type="NCBI Taxonomy" id="265156"/>
    <lineage>
        <taxon>Eukaryota</taxon>
        <taxon>Viridiplantae</taxon>
        <taxon>Streptophyta</taxon>
        <taxon>Embryophyta</taxon>
        <taxon>Tracheophyta</taxon>
        <taxon>Spermatophyta</taxon>
        <taxon>Magnoliopsida</taxon>
        <taxon>eudicotyledons</taxon>
        <taxon>Gunneridae</taxon>
        <taxon>Pentapetalae</taxon>
        <taxon>asterids</taxon>
        <taxon>lamiids</taxon>
        <taxon>Lamiales</taxon>
        <taxon>Plantaginaceae</taxon>
        <taxon>Cheloneae</taxon>
        <taxon>Penstemon</taxon>
    </lineage>
</organism>
<sequence length="106" mass="12032">MKKYNVIQAHLVTLYSWKSKVEDIACLSYHVKNIKFCDYDSQTAFGLVKFLFQNSKVLKNTEIICASGQIEVKDIAKIIAPPRASSEVVVCFSVHGARQPDFSWFV</sequence>
<proteinExistence type="predicted"/>
<keyword evidence="2" id="KW-1185">Reference proteome</keyword>
<protein>
    <recommendedName>
        <fullName evidence="3">FBD domain-containing protein</fullName>
    </recommendedName>
</protein>
<evidence type="ECO:0000313" key="2">
    <source>
        <dbReference type="Proteomes" id="UP001634393"/>
    </source>
</evidence>
<reference evidence="1 2" key="1">
    <citation type="submission" date="2024-12" db="EMBL/GenBank/DDBJ databases">
        <title>The unique morphological basis and parallel evolutionary history of personate flowers in Penstemon.</title>
        <authorList>
            <person name="Depatie T.H."/>
            <person name="Wessinger C.A."/>
        </authorList>
    </citation>
    <scope>NUCLEOTIDE SEQUENCE [LARGE SCALE GENOMIC DNA]</scope>
    <source>
        <strain evidence="1">WTNN_2</strain>
        <tissue evidence="1">Leaf</tissue>
    </source>
</reference>
<comment type="caution">
    <text evidence="1">The sequence shown here is derived from an EMBL/GenBank/DDBJ whole genome shotgun (WGS) entry which is preliminary data.</text>
</comment>
<dbReference type="AlphaFoldDB" id="A0ABD3UM79"/>
<dbReference type="EMBL" id="JBJXBP010000001">
    <property type="protein sequence ID" value="KAL3849382.1"/>
    <property type="molecule type" value="Genomic_DNA"/>
</dbReference>
<name>A0ABD3UM79_9LAMI</name>